<dbReference type="OrthoDB" id="9804590at2"/>
<dbReference type="PROSITE" id="PS01230">
    <property type="entry name" value="TRMA_1"/>
    <property type="match status" value="1"/>
</dbReference>
<dbReference type="InterPro" id="IPR012340">
    <property type="entry name" value="NA-bd_OB-fold"/>
</dbReference>
<comment type="similarity">
    <text evidence="4">Belongs to the class I-like SAM-binding methyltransferase superfamily. RNA M5U methyltransferase family.</text>
</comment>
<comment type="caution">
    <text evidence="6">The sequence shown here is derived from an EMBL/GenBank/DDBJ whole genome shotgun (WGS) entry which is preliminary data.</text>
</comment>
<dbReference type="InterPro" id="IPR010280">
    <property type="entry name" value="U5_MeTrfase_fam"/>
</dbReference>
<evidence type="ECO:0000256" key="1">
    <source>
        <dbReference type="ARBA" id="ARBA00022603"/>
    </source>
</evidence>
<evidence type="ECO:0000256" key="2">
    <source>
        <dbReference type="ARBA" id="ARBA00022679"/>
    </source>
</evidence>
<keyword evidence="2 4" id="KW-0808">Transferase</keyword>
<dbReference type="PANTHER" id="PTHR11061:SF30">
    <property type="entry name" value="TRNA (URACIL(54)-C(5))-METHYLTRANSFERASE"/>
    <property type="match status" value="1"/>
</dbReference>
<accession>I4EIG2</accession>
<dbReference type="RefSeq" id="WP_008478660.1">
    <property type="nucleotide sequence ID" value="NZ_CAGS01000272.1"/>
</dbReference>
<organism evidence="6 7">
    <name type="scientific">Nitrolancea hollandica Lb</name>
    <dbReference type="NCBI Taxonomy" id="1129897"/>
    <lineage>
        <taxon>Bacteria</taxon>
        <taxon>Pseudomonadati</taxon>
        <taxon>Thermomicrobiota</taxon>
        <taxon>Thermomicrobia</taxon>
        <taxon>Sphaerobacterales</taxon>
        <taxon>Sphaerobacterineae</taxon>
        <taxon>Sphaerobacteraceae</taxon>
        <taxon>Nitrolancea</taxon>
    </lineage>
</organism>
<dbReference type="InterPro" id="IPR029063">
    <property type="entry name" value="SAM-dependent_MTases_sf"/>
</dbReference>
<dbReference type="InterPro" id="IPR030390">
    <property type="entry name" value="MeTrfase_TrmA_AS"/>
</dbReference>
<dbReference type="PROSITE" id="PS51687">
    <property type="entry name" value="SAM_MT_RNA_M5U"/>
    <property type="match status" value="1"/>
</dbReference>
<dbReference type="GO" id="GO:0070041">
    <property type="term" value="F:rRNA (uridine-C5-)-methyltransferase activity"/>
    <property type="evidence" value="ECO:0007669"/>
    <property type="project" value="TreeGrafter"/>
</dbReference>
<reference evidence="6 7" key="1">
    <citation type="journal article" date="2012" name="ISME J.">
        <title>Nitrification expanded: discovery, physiology and genomics of a nitrite-oxidizing bacterium from the phylum Chloroflexi.</title>
        <authorList>
            <person name="Sorokin D.Y."/>
            <person name="Lucker S."/>
            <person name="Vejmelkova D."/>
            <person name="Kostrikina N.A."/>
            <person name="Kleerebezem R."/>
            <person name="Rijpstra W.I."/>
            <person name="Damste J.S."/>
            <person name="Le Paslier D."/>
            <person name="Muyzer G."/>
            <person name="Wagner M."/>
            <person name="van Loosdrecht M.C."/>
            <person name="Daims H."/>
        </authorList>
    </citation>
    <scope>NUCLEOTIDE SEQUENCE [LARGE SCALE GENOMIC DNA]</scope>
    <source>
        <strain evidence="7">none</strain>
    </source>
</reference>
<keyword evidence="7" id="KW-1185">Reference proteome</keyword>
<feature type="active site" description="Nucleophile" evidence="4">
    <location>
        <position position="397"/>
    </location>
</feature>
<feature type="binding site" evidence="4">
    <location>
        <position position="370"/>
    </location>
    <ligand>
        <name>S-adenosyl-L-methionine</name>
        <dbReference type="ChEBI" id="CHEBI:59789"/>
    </ligand>
</feature>
<name>I4EIG2_9BACT</name>
<dbReference type="AlphaFoldDB" id="I4EIG2"/>
<dbReference type="SUPFAM" id="SSF53335">
    <property type="entry name" value="S-adenosyl-L-methionine-dependent methyltransferases"/>
    <property type="match status" value="1"/>
</dbReference>
<evidence type="ECO:0000313" key="6">
    <source>
        <dbReference type="EMBL" id="CCF84474.1"/>
    </source>
</evidence>
<evidence type="ECO:0000256" key="4">
    <source>
        <dbReference type="PROSITE-ProRule" id="PRU01024"/>
    </source>
</evidence>
<dbReference type="EMBL" id="CAGS01000272">
    <property type="protein sequence ID" value="CCF84474.1"/>
    <property type="molecule type" value="Genomic_DNA"/>
</dbReference>
<dbReference type="Gene3D" id="2.40.50.140">
    <property type="entry name" value="Nucleic acid-binding proteins"/>
    <property type="match status" value="1"/>
</dbReference>
<gene>
    <name evidence="6" type="ORF">NITHO_3430019</name>
</gene>
<dbReference type="CDD" id="cd02440">
    <property type="entry name" value="AdoMet_MTases"/>
    <property type="match status" value="1"/>
</dbReference>
<protein>
    <submittedName>
        <fullName evidence="6">Putative RNA methyltransferase</fullName>
    </submittedName>
</protein>
<sequence>MGGRKQPPAGGGTRRGERVDIQLGKFDRDGTIPVTAAGRRIQIEGGIPTETVRVAIQGQGNHWRGRIVAVLDRAPERTTPACPVVDLCGGCEWQHLNQSGQLKHKAAILRRLLSARRLPTRIDDIVPMPDPWRYRVRAQIALGSHAGFRELRSKRIVRLTACPVVHPLIDRLLEQINRLLKLGDLPDFGGKLILHAQVVGPEGDRRLQLLLDGPAAIQAAGMPLEEIARLLGRLRGVDSVADRDLQGAIRPLIGDLFAPVDVAGRTYFLPAGSFFQSNLQLLPELLGRVSRLAALSGSEEVVDLYAGIGFFGLALSDQAAHVTAIEIDPLAIEAARRTARTWGRANVELIAAPAEDAVAGLTRVDRVIVDPPRTGLDQRVIETLIAREPAAIIYVSCNPATFARDAAAFVRGGYAIDHLSLFDFYPQTVHVEVVAKLVRSTSG</sequence>
<dbReference type="GO" id="GO:0070475">
    <property type="term" value="P:rRNA base methylation"/>
    <property type="evidence" value="ECO:0007669"/>
    <property type="project" value="TreeGrafter"/>
</dbReference>
<dbReference type="Gene3D" id="2.40.50.1070">
    <property type="match status" value="1"/>
</dbReference>
<keyword evidence="3 4" id="KW-0949">S-adenosyl-L-methionine</keyword>
<keyword evidence="1 4" id="KW-0489">Methyltransferase</keyword>
<feature type="binding site" evidence="4">
    <location>
        <position position="276"/>
    </location>
    <ligand>
        <name>S-adenosyl-L-methionine</name>
        <dbReference type="ChEBI" id="CHEBI:59789"/>
    </ligand>
</feature>
<evidence type="ECO:0000313" key="7">
    <source>
        <dbReference type="Proteomes" id="UP000004221"/>
    </source>
</evidence>
<dbReference type="Pfam" id="PF05958">
    <property type="entry name" value="tRNA_U5-meth_tr"/>
    <property type="match status" value="1"/>
</dbReference>
<dbReference type="PANTHER" id="PTHR11061">
    <property type="entry name" value="RNA M5U METHYLTRANSFERASE"/>
    <property type="match status" value="1"/>
</dbReference>
<dbReference type="Gene3D" id="3.40.50.150">
    <property type="entry name" value="Vaccinia Virus protein VP39"/>
    <property type="match status" value="1"/>
</dbReference>
<feature type="active site" evidence="5">
    <location>
        <position position="397"/>
    </location>
</feature>
<evidence type="ECO:0000256" key="3">
    <source>
        <dbReference type="ARBA" id="ARBA00022691"/>
    </source>
</evidence>
<feature type="binding site" evidence="4">
    <location>
        <position position="305"/>
    </location>
    <ligand>
        <name>S-adenosyl-L-methionine</name>
        <dbReference type="ChEBI" id="CHEBI:59789"/>
    </ligand>
</feature>
<dbReference type="Proteomes" id="UP000004221">
    <property type="component" value="Unassembled WGS sequence"/>
</dbReference>
<feature type="binding site" evidence="4">
    <location>
        <position position="326"/>
    </location>
    <ligand>
        <name>S-adenosyl-L-methionine</name>
        <dbReference type="ChEBI" id="CHEBI:59789"/>
    </ligand>
</feature>
<proteinExistence type="inferred from homology"/>
<evidence type="ECO:0000256" key="5">
    <source>
        <dbReference type="PROSITE-ProRule" id="PRU10015"/>
    </source>
</evidence>